<evidence type="ECO:0000313" key="1">
    <source>
        <dbReference type="EMBL" id="TFK76556.1"/>
    </source>
</evidence>
<proteinExistence type="predicted"/>
<gene>
    <name evidence="1" type="ORF">BDN72DRAFT_242788</name>
</gene>
<protein>
    <submittedName>
        <fullName evidence="1">Uncharacterized protein</fullName>
    </submittedName>
</protein>
<evidence type="ECO:0000313" key="2">
    <source>
        <dbReference type="Proteomes" id="UP000308600"/>
    </source>
</evidence>
<accession>A0ACD3BF63</accession>
<dbReference type="Proteomes" id="UP000308600">
    <property type="component" value="Unassembled WGS sequence"/>
</dbReference>
<organism evidence="1 2">
    <name type="scientific">Pluteus cervinus</name>
    <dbReference type="NCBI Taxonomy" id="181527"/>
    <lineage>
        <taxon>Eukaryota</taxon>
        <taxon>Fungi</taxon>
        <taxon>Dikarya</taxon>
        <taxon>Basidiomycota</taxon>
        <taxon>Agaricomycotina</taxon>
        <taxon>Agaricomycetes</taxon>
        <taxon>Agaricomycetidae</taxon>
        <taxon>Agaricales</taxon>
        <taxon>Pluteineae</taxon>
        <taxon>Pluteaceae</taxon>
        <taxon>Pluteus</taxon>
    </lineage>
</organism>
<sequence length="230" mass="26040">METSSVFLRLRTLAFCCISLASFLWTILLCIMIYAQWNFMERAERSFIVLMLFLNIVTFVILLILLIVEFRPWLDAARFLFLLVGHIGTASAFVFWSPKFGCSSSNPDQEGTCKLLIMYTLVASWLIPVLLTTYVTGLSLMLYRRRKRTDSVPVDVYSRAHSILPIMTPHLQTPVTLTFPVKPNAAYLHSDFVSSPTATHLENDNDLKDGTRHSNGSGGRRLSKPAPYIV</sequence>
<name>A0ACD3BF63_9AGAR</name>
<reference evidence="1 2" key="1">
    <citation type="journal article" date="2019" name="Nat. Ecol. Evol.">
        <title>Megaphylogeny resolves global patterns of mushroom evolution.</title>
        <authorList>
            <person name="Varga T."/>
            <person name="Krizsan K."/>
            <person name="Foldi C."/>
            <person name="Dima B."/>
            <person name="Sanchez-Garcia M."/>
            <person name="Sanchez-Ramirez S."/>
            <person name="Szollosi G.J."/>
            <person name="Szarkandi J.G."/>
            <person name="Papp V."/>
            <person name="Albert L."/>
            <person name="Andreopoulos W."/>
            <person name="Angelini C."/>
            <person name="Antonin V."/>
            <person name="Barry K.W."/>
            <person name="Bougher N.L."/>
            <person name="Buchanan P."/>
            <person name="Buyck B."/>
            <person name="Bense V."/>
            <person name="Catcheside P."/>
            <person name="Chovatia M."/>
            <person name="Cooper J."/>
            <person name="Damon W."/>
            <person name="Desjardin D."/>
            <person name="Finy P."/>
            <person name="Geml J."/>
            <person name="Haridas S."/>
            <person name="Hughes K."/>
            <person name="Justo A."/>
            <person name="Karasinski D."/>
            <person name="Kautmanova I."/>
            <person name="Kiss B."/>
            <person name="Kocsube S."/>
            <person name="Kotiranta H."/>
            <person name="LaButti K.M."/>
            <person name="Lechner B.E."/>
            <person name="Liimatainen K."/>
            <person name="Lipzen A."/>
            <person name="Lukacs Z."/>
            <person name="Mihaltcheva S."/>
            <person name="Morgado L.N."/>
            <person name="Niskanen T."/>
            <person name="Noordeloos M.E."/>
            <person name="Ohm R.A."/>
            <person name="Ortiz-Santana B."/>
            <person name="Ovrebo C."/>
            <person name="Racz N."/>
            <person name="Riley R."/>
            <person name="Savchenko A."/>
            <person name="Shiryaev A."/>
            <person name="Soop K."/>
            <person name="Spirin V."/>
            <person name="Szebenyi C."/>
            <person name="Tomsovsky M."/>
            <person name="Tulloss R.E."/>
            <person name="Uehling J."/>
            <person name="Grigoriev I.V."/>
            <person name="Vagvolgyi C."/>
            <person name="Papp T."/>
            <person name="Martin F.M."/>
            <person name="Miettinen O."/>
            <person name="Hibbett D.S."/>
            <person name="Nagy L.G."/>
        </authorList>
    </citation>
    <scope>NUCLEOTIDE SEQUENCE [LARGE SCALE GENOMIC DNA]</scope>
    <source>
        <strain evidence="1 2">NL-1719</strain>
    </source>
</reference>
<keyword evidence="2" id="KW-1185">Reference proteome</keyword>
<dbReference type="EMBL" id="ML208260">
    <property type="protein sequence ID" value="TFK76556.1"/>
    <property type="molecule type" value="Genomic_DNA"/>
</dbReference>